<keyword evidence="2" id="KW-0732">Signal</keyword>
<evidence type="ECO:0000313" key="3">
    <source>
        <dbReference type="EMBL" id="KEH29734.1"/>
    </source>
</evidence>
<accession>G7ZW95</accession>
<name>G7ZW95_MEDTR</name>
<evidence type="ECO:0000256" key="1">
    <source>
        <dbReference type="SAM" id="MobiDB-lite"/>
    </source>
</evidence>
<dbReference type="AlphaFoldDB" id="G7ZW95"/>
<keyword evidence="4" id="KW-0812">Transmembrane</keyword>
<reference evidence="4 7" key="2">
    <citation type="journal article" date="2014" name="BMC Genomics">
        <title>An improved genome release (version Mt4.0) for the model legume Medicago truncatula.</title>
        <authorList>
            <person name="Tang H."/>
            <person name="Krishnakumar V."/>
            <person name="Bidwell S."/>
            <person name="Rosen B."/>
            <person name="Chan A."/>
            <person name="Zhou S."/>
            <person name="Gentzbittel L."/>
            <person name="Childs K.L."/>
            <person name="Yandell M."/>
            <person name="Gundlach H."/>
            <person name="Mayer K.F."/>
            <person name="Schwartz D.C."/>
            <person name="Town C.D."/>
        </authorList>
    </citation>
    <scope>GENOME REANNOTATION</scope>
    <source>
        <strain evidence="4">A17</strain>
        <strain evidence="6 7">cv. Jemalong A17</strain>
    </source>
</reference>
<dbReference type="OMA" id="MMTASPN"/>
<keyword evidence="7" id="KW-1185">Reference proteome</keyword>
<evidence type="ECO:0000256" key="2">
    <source>
        <dbReference type="SAM" id="SignalP"/>
    </source>
</evidence>
<gene>
    <name evidence="4" type="ordered locus">MTR_2g047020</name>
    <name evidence="3" type="ordered locus">MTR_4g050747</name>
    <name evidence="5" type="ORF">MtrunA17_Chr2g0303041</name>
</gene>
<dbReference type="Proteomes" id="UP000265566">
    <property type="component" value="Chromosome 2"/>
</dbReference>
<proteinExistence type="predicted"/>
<dbReference type="EnsemblPlants" id="KEH29734">
    <property type="protein sequence ID" value="KEH29734"/>
    <property type="gene ID" value="MTR_4g050747"/>
</dbReference>
<protein>
    <submittedName>
        <fullName evidence="4">Transmembrane protein, putative</fullName>
    </submittedName>
</protein>
<dbReference type="EMBL" id="CM001220">
    <property type="protein sequence ID" value="KEH29734.1"/>
    <property type="molecule type" value="Genomic_DNA"/>
</dbReference>
<feature type="region of interest" description="Disordered" evidence="1">
    <location>
        <begin position="97"/>
        <end position="124"/>
    </location>
</feature>
<dbReference type="Proteomes" id="UP000002051">
    <property type="component" value="Chromosome 2"/>
</dbReference>
<organism evidence="4 7">
    <name type="scientific">Medicago truncatula</name>
    <name type="common">Barrel medic</name>
    <name type="synonym">Medicago tribuloides</name>
    <dbReference type="NCBI Taxonomy" id="3880"/>
    <lineage>
        <taxon>Eukaryota</taxon>
        <taxon>Viridiplantae</taxon>
        <taxon>Streptophyta</taxon>
        <taxon>Embryophyta</taxon>
        <taxon>Tracheophyta</taxon>
        <taxon>Spermatophyta</taxon>
        <taxon>Magnoliopsida</taxon>
        <taxon>eudicotyledons</taxon>
        <taxon>Gunneridae</taxon>
        <taxon>Pentapetalae</taxon>
        <taxon>rosids</taxon>
        <taxon>fabids</taxon>
        <taxon>Fabales</taxon>
        <taxon>Fabaceae</taxon>
        <taxon>Papilionoideae</taxon>
        <taxon>50 kb inversion clade</taxon>
        <taxon>NPAAA clade</taxon>
        <taxon>Hologalegina</taxon>
        <taxon>IRL clade</taxon>
        <taxon>Trifolieae</taxon>
        <taxon>Medicago</taxon>
    </lineage>
</organism>
<sequence>MAFQKSYTMTLNPLMFLFCLLLVMTNFVTISGSRQFKNIPIKEKEVIGGGKVEDQVNPSKNYNIEKTQVDKNQLPPFPLPAPPLPIPTLPVPGVPRLPIPSPPLLPPGDIPGVPPLPVPSPPIE</sequence>
<evidence type="ECO:0000313" key="4">
    <source>
        <dbReference type="EMBL" id="KEH37769.1"/>
    </source>
</evidence>
<evidence type="ECO:0000313" key="5">
    <source>
        <dbReference type="EMBL" id="RHN73851.1"/>
    </source>
</evidence>
<evidence type="ECO:0000313" key="8">
    <source>
        <dbReference type="Proteomes" id="UP000265566"/>
    </source>
</evidence>
<feature type="signal peptide" evidence="2">
    <location>
        <begin position="1"/>
        <end position="32"/>
    </location>
</feature>
<dbReference type="Gramene" id="rna9733">
    <property type="protein sequence ID" value="RHN73851.1"/>
    <property type="gene ID" value="gene9733"/>
</dbReference>
<reference evidence="8" key="4">
    <citation type="journal article" date="2018" name="Nat. Plants">
        <title>Whole-genome landscape of Medicago truncatula symbiotic genes.</title>
        <authorList>
            <person name="Pecrix Y."/>
            <person name="Staton S.E."/>
            <person name="Sallet E."/>
            <person name="Lelandais-Briere C."/>
            <person name="Moreau S."/>
            <person name="Carrere S."/>
            <person name="Blein T."/>
            <person name="Jardinaud M.F."/>
            <person name="Latrasse D."/>
            <person name="Zouine M."/>
            <person name="Zahm M."/>
            <person name="Kreplak J."/>
            <person name="Mayjonade B."/>
            <person name="Satge C."/>
            <person name="Perez M."/>
            <person name="Cauet S."/>
            <person name="Marande W."/>
            <person name="Chantry-Darmon C."/>
            <person name="Lopez-Roques C."/>
            <person name="Bouchez O."/>
            <person name="Berard A."/>
            <person name="Debelle F."/>
            <person name="Munos S."/>
            <person name="Bendahmane A."/>
            <person name="Berges H."/>
            <person name="Niebel A."/>
            <person name="Buitink J."/>
            <person name="Frugier F."/>
            <person name="Benhamed M."/>
            <person name="Crespi M."/>
            <person name="Gouzy J."/>
            <person name="Gamas P."/>
        </authorList>
    </citation>
    <scope>NUCLEOTIDE SEQUENCE [LARGE SCALE GENOMIC DNA]</scope>
    <source>
        <strain evidence="8">cv. Jemalong A17</strain>
    </source>
</reference>
<dbReference type="EMBL" id="PSQE01000002">
    <property type="protein sequence ID" value="RHN73851.1"/>
    <property type="molecule type" value="Genomic_DNA"/>
</dbReference>
<dbReference type="EMBL" id="CM001218">
    <property type="protein sequence ID" value="KEH37769.1"/>
    <property type="molecule type" value="Genomic_DNA"/>
</dbReference>
<reference evidence="6" key="3">
    <citation type="submission" date="2015-04" db="UniProtKB">
        <authorList>
            <consortium name="EnsemblPlants"/>
        </authorList>
    </citation>
    <scope>IDENTIFICATION</scope>
    <source>
        <strain evidence="6">cv. Jemalong A17</strain>
    </source>
</reference>
<dbReference type="HOGENOM" id="CLU_2007276_0_0_1"/>
<dbReference type="PaxDb" id="3880-AES77065"/>
<dbReference type="EnsemblPlants" id="KEH37769">
    <property type="protein sequence ID" value="KEH37769"/>
    <property type="gene ID" value="MTR_2g047020"/>
</dbReference>
<feature type="chain" id="PRO_5014574346" evidence="2">
    <location>
        <begin position="33"/>
        <end position="124"/>
    </location>
</feature>
<reference evidence="4 7" key="1">
    <citation type="journal article" date="2011" name="Nature">
        <title>The Medicago genome provides insight into the evolution of rhizobial symbioses.</title>
        <authorList>
            <person name="Young N.D."/>
            <person name="Debelle F."/>
            <person name="Oldroyd G.E."/>
            <person name="Geurts R."/>
            <person name="Cannon S.B."/>
            <person name="Udvardi M.K."/>
            <person name="Benedito V.A."/>
            <person name="Mayer K.F."/>
            <person name="Gouzy J."/>
            <person name="Schoof H."/>
            <person name="Van de Peer Y."/>
            <person name="Proost S."/>
            <person name="Cook D.R."/>
            <person name="Meyers B.C."/>
            <person name="Spannagl M."/>
            <person name="Cheung F."/>
            <person name="De Mita S."/>
            <person name="Krishnakumar V."/>
            <person name="Gundlach H."/>
            <person name="Zhou S."/>
            <person name="Mudge J."/>
            <person name="Bharti A.K."/>
            <person name="Murray J.D."/>
            <person name="Naoumkina M.A."/>
            <person name="Rosen B."/>
            <person name="Silverstein K.A."/>
            <person name="Tang H."/>
            <person name="Rombauts S."/>
            <person name="Zhao P.X."/>
            <person name="Zhou P."/>
            <person name="Barbe V."/>
            <person name="Bardou P."/>
            <person name="Bechner M."/>
            <person name="Bellec A."/>
            <person name="Berger A."/>
            <person name="Berges H."/>
            <person name="Bidwell S."/>
            <person name="Bisseling T."/>
            <person name="Choisne N."/>
            <person name="Couloux A."/>
            <person name="Denny R."/>
            <person name="Deshpande S."/>
            <person name="Dai X."/>
            <person name="Doyle J.J."/>
            <person name="Dudez A.M."/>
            <person name="Farmer A.D."/>
            <person name="Fouteau S."/>
            <person name="Franken C."/>
            <person name="Gibelin C."/>
            <person name="Gish J."/>
            <person name="Goldstein S."/>
            <person name="Gonzalez A.J."/>
            <person name="Green P.J."/>
            <person name="Hallab A."/>
            <person name="Hartog M."/>
            <person name="Hua A."/>
            <person name="Humphray S.J."/>
            <person name="Jeong D.H."/>
            <person name="Jing Y."/>
            <person name="Jocker A."/>
            <person name="Kenton S.M."/>
            <person name="Kim D.J."/>
            <person name="Klee K."/>
            <person name="Lai H."/>
            <person name="Lang C."/>
            <person name="Lin S."/>
            <person name="Macmil S.L."/>
            <person name="Magdelenat G."/>
            <person name="Matthews L."/>
            <person name="McCorrison J."/>
            <person name="Monaghan E.L."/>
            <person name="Mun J.H."/>
            <person name="Najar F.Z."/>
            <person name="Nicholson C."/>
            <person name="Noirot C."/>
            <person name="O'Bleness M."/>
            <person name="Paule C.R."/>
            <person name="Poulain J."/>
            <person name="Prion F."/>
            <person name="Qin B."/>
            <person name="Qu C."/>
            <person name="Retzel E.F."/>
            <person name="Riddle C."/>
            <person name="Sallet E."/>
            <person name="Samain S."/>
            <person name="Samson N."/>
            <person name="Sanders I."/>
            <person name="Saurat O."/>
            <person name="Scarpelli C."/>
            <person name="Schiex T."/>
            <person name="Segurens B."/>
            <person name="Severin A.J."/>
            <person name="Sherrier D.J."/>
            <person name="Shi R."/>
            <person name="Sims S."/>
            <person name="Singer S.R."/>
            <person name="Sinharoy S."/>
            <person name="Sterck L."/>
            <person name="Viollet A."/>
            <person name="Wang B.B."/>
            <person name="Wang K."/>
            <person name="Wang M."/>
            <person name="Wang X."/>
            <person name="Warfsmann J."/>
            <person name="Weissenbach J."/>
            <person name="White D.D."/>
            <person name="White J.D."/>
            <person name="Wiley G.B."/>
            <person name="Wincker P."/>
            <person name="Xing Y."/>
            <person name="Yang L."/>
            <person name="Yao Z."/>
            <person name="Ying F."/>
            <person name="Zhai J."/>
            <person name="Zhou L."/>
            <person name="Zuber A."/>
            <person name="Denarie J."/>
            <person name="Dixon R.A."/>
            <person name="May G.D."/>
            <person name="Schwartz D.C."/>
            <person name="Rogers J."/>
            <person name="Quetier F."/>
            <person name="Town C.D."/>
            <person name="Roe B.A."/>
        </authorList>
    </citation>
    <scope>NUCLEOTIDE SEQUENCE [LARGE SCALE GENOMIC DNA]</scope>
    <source>
        <strain evidence="4">A17</strain>
        <strain evidence="6 7">cv. Jemalong A17</strain>
    </source>
</reference>
<evidence type="ECO:0000313" key="7">
    <source>
        <dbReference type="Proteomes" id="UP000002051"/>
    </source>
</evidence>
<evidence type="ECO:0000313" key="6">
    <source>
        <dbReference type="EnsemblPlants" id="KEH29734"/>
    </source>
</evidence>
<dbReference type="Proteomes" id="UP000002051">
    <property type="component" value="Chromosome 4"/>
</dbReference>
<reference evidence="5" key="5">
    <citation type="journal article" date="2018" name="Nat. Plants">
        <title>Whole-genome landscape of Medicago truncatula symbiotic genes.</title>
        <authorList>
            <person name="Pecrix Y."/>
            <person name="Gamas P."/>
            <person name="Carrere S."/>
        </authorList>
    </citation>
    <scope>NUCLEOTIDE SEQUENCE</scope>
    <source>
        <tissue evidence="5">Leaves</tissue>
    </source>
</reference>
<keyword evidence="4" id="KW-0472">Membrane</keyword>